<accession>X1MP41</accession>
<sequence length="42" mass="4517">CLLAEVRPIARHYCLSGCAALAHFALKAVDATMARTKMATLQ</sequence>
<feature type="non-terminal residue" evidence="1">
    <location>
        <position position="1"/>
    </location>
</feature>
<proteinExistence type="predicted"/>
<protein>
    <submittedName>
        <fullName evidence="1">Uncharacterized protein</fullName>
    </submittedName>
</protein>
<reference evidence="1" key="1">
    <citation type="journal article" date="2014" name="Front. Microbiol.">
        <title>High frequency of phylogenetically diverse reductive dehalogenase-homologous genes in deep subseafloor sedimentary metagenomes.</title>
        <authorList>
            <person name="Kawai M."/>
            <person name="Futagami T."/>
            <person name="Toyoda A."/>
            <person name="Takaki Y."/>
            <person name="Nishi S."/>
            <person name="Hori S."/>
            <person name="Arai W."/>
            <person name="Tsubouchi T."/>
            <person name="Morono Y."/>
            <person name="Uchiyama I."/>
            <person name="Ito T."/>
            <person name="Fujiyama A."/>
            <person name="Inagaki F."/>
            <person name="Takami H."/>
        </authorList>
    </citation>
    <scope>NUCLEOTIDE SEQUENCE</scope>
    <source>
        <strain evidence="1">Expedition CK06-06</strain>
    </source>
</reference>
<dbReference type="EMBL" id="BARV01003519">
    <property type="protein sequence ID" value="GAI08144.1"/>
    <property type="molecule type" value="Genomic_DNA"/>
</dbReference>
<organism evidence="1">
    <name type="scientific">marine sediment metagenome</name>
    <dbReference type="NCBI Taxonomy" id="412755"/>
    <lineage>
        <taxon>unclassified sequences</taxon>
        <taxon>metagenomes</taxon>
        <taxon>ecological metagenomes</taxon>
    </lineage>
</organism>
<dbReference type="AlphaFoldDB" id="X1MP41"/>
<evidence type="ECO:0000313" key="1">
    <source>
        <dbReference type="EMBL" id="GAI08144.1"/>
    </source>
</evidence>
<gene>
    <name evidence="1" type="ORF">S06H3_08367</name>
</gene>
<name>X1MP41_9ZZZZ</name>
<comment type="caution">
    <text evidence="1">The sequence shown here is derived from an EMBL/GenBank/DDBJ whole genome shotgun (WGS) entry which is preliminary data.</text>
</comment>